<evidence type="ECO:0000256" key="4">
    <source>
        <dbReference type="SAM" id="Phobius"/>
    </source>
</evidence>
<evidence type="ECO:0000256" key="1">
    <source>
        <dbReference type="ARBA" id="ARBA00022729"/>
    </source>
</evidence>
<protein>
    <recommendedName>
        <fullName evidence="9">VWFD domain-containing protein</fullName>
    </recommendedName>
</protein>
<dbReference type="InterPro" id="IPR001846">
    <property type="entry name" value="VWF_type-D"/>
</dbReference>
<dbReference type="PROSITE" id="PS50853">
    <property type="entry name" value="FN3"/>
    <property type="match status" value="2"/>
</dbReference>
<reference evidence="7 8" key="1">
    <citation type="submission" date="2024-11" db="EMBL/GenBank/DDBJ databases">
        <title>Chromosome-level genome assembly of the freshwater bivalve Anodonta woodiana.</title>
        <authorList>
            <person name="Chen X."/>
        </authorList>
    </citation>
    <scope>NUCLEOTIDE SEQUENCE [LARGE SCALE GENOMIC DNA]</scope>
    <source>
        <strain evidence="7">MN2024</strain>
        <tissue evidence="7">Gills</tissue>
    </source>
</reference>
<evidence type="ECO:0000259" key="6">
    <source>
        <dbReference type="PROSITE" id="PS51233"/>
    </source>
</evidence>
<feature type="region of interest" description="Disordered" evidence="3">
    <location>
        <begin position="1"/>
        <end position="27"/>
    </location>
</feature>
<feature type="compositionally biased region" description="Polar residues" evidence="3">
    <location>
        <begin position="1333"/>
        <end position="1344"/>
    </location>
</feature>
<keyword evidence="1" id="KW-0732">Signal</keyword>
<evidence type="ECO:0000259" key="5">
    <source>
        <dbReference type="PROSITE" id="PS50853"/>
    </source>
</evidence>
<feature type="domain" description="Fibronectin type-III" evidence="5">
    <location>
        <begin position="224"/>
        <end position="323"/>
    </location>
</feature>
<dbReference type="SMART" id="SM00060">
    <property type="entry name" value="FN3"/>
    <property type="match status" value="4"/>
</dbReference>
<feature type="domain" description="VWFD" evidence="6">
    <location>
        <begin position="660"/>
        <end position="835"/>
    </location>
</feature>
<proteinExistence type="predicted"/>
<feature type="region of interest" description="Disordered" evidence="3">
    <location>
        <begin position="1333"/>
        <end position="1380"/>
    </location>
</feature>
<dbReference type="InterPro" id="IPR003961">
    <property type="entry name" value="FN3_dom"/>
</dbReference>
<evidence type="ECO:0000313" key="8">
    <source>
        <dbReference type="Proteomes" id="UP001634394"/>
    </source>
</evidence>
<keyword evidence="4" id="KW-0812">Transmembrane</keyword>
<dbReference type="PANTHER" id="PTHR14949">
    <property type="entry name" value="EGF-LIKE-DOMAIN, MULTIPLE 7, 8"/>
    <property type="match status" value="1"/>
</dbReference>
<dbReference type="SUPFAM" id="SSF49265">
    <property type="entry name" value="Fibronectin type III"/>
    <property type="match status" value="2"/>
</dbReference>
<comment type="caution">
    <text evidence="7">The sequence shown here is derived from an EMBL/GenBank/DDBJ whole genome shotgun (WGS) entry which is preliminary data.</text>
</comment>
<accession>A0ABD3TIQ3</accession>
<keyword evidence="8" id="KW-1185">Reference proteome</keyword>
<feature type="domain" description="Fibronectin type-III" evidence="5">
    <location>
        <begin position="126"/>
        <end position="223"/>
    </location>
</feature>
<organism evidence="7 8">
    <name type="scientific">Sinanodonta woodiana</name>
    <name type="common">Chinese pond mussel</name>
    <name type="synonym">Anodonta woodiana</name>
    <dbReference type="NCBI Taxonomy" id="1069815"/>
    <lineage>
        <taxon>Eukaryota</taxon>
        <taxon>Metazoa</taxon>
        <taxon>Spiralia</taxon>
        <taxon>Lophotrochozoa</taxon>
        <taxon>Mollusca</taxon>
        <taxon>Bivalvia</taxon>
        <taxon>Autobranchia</taxon>
        <taxon>Heteroconchia</taxon>
        <taxon>Palaeoheterodonta</taxon>
        <taxon>Unionida</taxon>
        <taxon>Unionoidea</taxon>
        <taxon>Unionidae</taxon>
        <taxon>Unioninae</taxon>
        <taxon>Sinanodonta</taxon>
    </lineage>
</organism>
<keyword evidence="2" id="KW-1015">Disulfide bond</keyword>
<dbReference type="EMBL" id="JBJQND010000018">
    <property type="protein sequence ID" value="KAL3836667.1"/>
    <property type="molecule type" value="Genomic_DNA"/>
</dbReference>
<feature type="compositionally biased region" description="Basic and acidic residues" evidence="3">
    <location>
        <begin position="1345"/>
        <end position="1361"/>
    </location>
</feature>
<evidence type="ECO:0008006" key="9">
    <source>
        <dbReference type="Google" id="ProtNLM"/>
    </source>
</evidence>
<name>A0ABD3TIQ3_SINWO</name>
<dbReference type="Pfam" id="PF26129">
    <property type="entry name" value="Vwde"/>
    <property type="match status" value="1"/>
</dbReference>
<evidence type="ECO:0000313" key="7">
    <source>
        <dbReference type="EMBL" id="KAL3836667.1"/>
    </source>
</evidence>
<dbReference type="Pfam" id="PF00094">
    <property type="entry name" value="VWD"/>
    <property type="match status" value="1"/>
</dbReference>
<dbReference type="InterPro" id="IPR036116">
    <property type="entry name" value="FN3_sf"/>
</dbReference>
<gene>
    <name evidence="7" type="ORF">ACJMK2_022089</name>
</gene>
<dbReference type="InterPro" id="IPR058727">
    <property type="entry name" value="Helical_Vwde"/>
</dbReference>
<evidence type="ECO:0000256" key="2">
    <source>
        <dbReference type="ARBA" id="ARBA00023157"/>
    </source>
</evidence>
<dbReference type="Gene3D" id="2.10.25.10">
    <property type="entry name" value="Laminin"/>
    <property type="match status" value="1"/>
</dbReference>
<dbReference type="InterPro" id="IPR050969">
    <property type="entry name" value="Dev_Signal_Modulators"/>
</dbReference>
<evidence type="ECO:0000256" key="3">
    <source>
        <dbReference type="SAM" id="MobiDB-lite"/>
    </source>
</evidence>
<keyword evidence="4" id="KW-0472">Membrane</keyword>
<dbReference type="Proteomes" id="UP001634394">
    <property type="component" value="Unassembled WGS sequence"/>
</dbReference>
<feature type="transmembrane region" description="Helical" evidence="4">
    <location>
        <begin position="1238"/>
        <end position="1262"/>
    </location>
</feature>
<dbReference type="PANTHER" id="PTHR14949:SF51">
    <property type="entry name" value="VON WILLEBRAND FACTOR D AND EGF DOMAIN-CONTAINING PROTEIN"/>
    <property type="match status" value="1"/>
</dbReference>
<dbReference type="PROSITE" id="PS51233">
    <property type="entry name" value="VWFD"/>
    <property type="match status" value="1"/>
</dbReference>
<sequence length="1380" mass="152453">MASSGSENRLVKDDLDSRSMGIRVNEESPPQPIVTFLSKGTDSIYINLTRKQGHATRYEITGIPTSGDETSVQNGTFSANENMTMHIFTTSHQPGTCFNFTVQVISGFGEGACTSDDEVTDGVCFAPSKPRVSFVDTGNQSIIVTITIDDGLATSYEITGTPTIGGNEIIDNGTFPPNLNTSVYVFTSDNDPGTCFNFRIIAISGYGSGAGRSEPVTANCICYAPSKPHVSFVAIGTQSIRVTITIVDGLATSYEIIGTPVIGGNDIINNGTFPPNLNTGVHVFTSDNEPGTCFDFRIIAISGYGSSAQRSEPVTASGICYDPSKPNVNIVPEGIQSVEVSITKGDGEALSYEIVGTPVTGGDVSIQNGTFRSTETSISHNFTTSDLPGTCFVLQIIAISGSGQWAGRSEPVVKNDVCYVTGPISRPMVQPDIRRLPSGRHQLVFYCDFEPSSDPTVVYTVRWYMDRIDEGSLLTSFAHLKFSSKEAFRSTTLLSERNITLGITLFCTVSAKKLDITVPSEPYFAGFKITPDDAVSIQDSEEATLYIQSTVPFSCADMNEECFLNINMFYRESEADNCLLPAAAALVSCGVPISSRKWNETHTLRIGVKHAQNLHSISRAYHIKFKTDDNFGYHEMFRNYTIPVEIQVNVSTDTSDLNGKECHAISDPHMLTFDGRYYENQNNGTYILYKHSTKLTQVQMKTGLCHGIPQGPPYCPCGVAIAAGRDVFVIDRCSTPIKIYMPKCDDGTLKGKVKTDGKSYQIHLPTGSLVKINAGISFNIYLYPSVSDRRATSGLCGYLDNDQNNDFTLRNGSSVPENEFEVFNSNWEVKPDENLFNISNYEFLQMWTKEMNMCICGQYQGGHNGQSDNCSPDSRNFCPDNSLNDSLAAMCNGLIVHEPRAFVDFDQNDHNASSSNITTNTEIPSMRNYTENSASDECWFFLNSSKLFKKCSEIPDIDPSSFAKTCVKDAMITSTMNWASTHLDSAQKSCLYQVIVNQPLPEDLRNQFNASVFQNSSVDSSNGTRKRTYIYTHDFRKEIELLACPMDCSGHGICREGKCSCEETFGDVDCSVDLREPPLVYGIPDRGVCDLQTKGCENVSVLGNNFVESEKLSCRLTLYKIKVNGTIIPDTMSFSTKGTRISFAEVSCKIEDVRSKRSVQFSDDLDTVAIVYGVAVSNNNKNFSQDTSLLLYDSLCLDCKKTGFDIACKLKEGFVLENRKCIKKVIPSTPTDMESKQVMVIAASMGSALVLLVSLVLVCCVLQRRKRKQYKKEQREREYQELREMEKKKEYYGIAEEVYDQIKEEQDTYYSIHDNSLNTNELKESEERYVKLGTTQTAETNESLSKTRQDECISDGEKPDIPYRPSTLPKVTIATDANSK</sequence>
<keyword evidence="4" id="KW-1133">Transmembrane helix</keyword>